<accession>A0ABR1AI98</accession>
<evidence type="ECO:0000313" key="2">
    <source>
        <dbReference type="EMBL" id="KAK6620102.1"/>
    </source>
</evidence>
<proteinExistence type="predicted"/>
<reference evidence="2 3" key="1">
    <citation type="submission" date="2023-09" db="EMBL/GenBank/DDBJ databases">
        <title>Genomes of two closely related lineages of the louse Polyplax serrata with different host specificities.</title>
        <authorList>
            <person name="Martinu J."/>
            <person name="Tarabai H."/>
            <person name="Stefka J."/>
            <person name="Hypsa V."/>
        </authorList>
    </citation>
    <scope>NUCLEOTIDE SEQUENCE [LARGE SCALE GENOMIC DNA]</scope>
    <source>
        <strain evidence="2">98ZLc_SE</strain>
    </source>
</reference>
<sequence>MEGCNSSKKILKQDPETSNEESNKRHGTKSQITRKDEARNSTTSQNAHQPKGEDEKLKDESDRTIFIVITHRYQVTRYLPGRLSVLSQSPSRCTDRTFDHSYGYPSSGDSFRHPWDTVQFHVPKTGSCEKGEIHASDCPTDEKVPAEVP</sequence>
<dbReference type="Proteomes" id="UP001359485">
    <property type="component" value="Unassembled WGS sequence"/>
</dbReference>
<comment type="caution">
    <text evidence="2">The sequence shown here is derived from an EMBL/GenBank/DDBJ whole genome shotgun (WGS) entry which is preliminary data.</text>
</comment>
<gene>
    <name evidence="2" type="ORF">RUM44_006502</name>
</gene>
<evidence type="ECO:0000256" key="1">
    <source>
        <dbReference type="SAM" id="MobiDB-lite"/>
    </source>
</evidence>
<keyword evidence="3" id="KW-1185">Reference proteome</keyword>
<feature type="compositionally biased region" description="Basic and acidic residues" evidence="1">
    <location>
        <begin position="50"/>
        <end position="61"/>
    </location>
</feature>
<name>A0ABR1AI98_POLSC</name>
<protein>
    <submittedName>
        <fullName evidence="2">Uncharacterized protein</fullName>
    </submittedName>
</protein>
<organism evidence="2 3">
    <name type="scientific">Polyplax serrata</name>
    <name type="common">Common mouse louse</name>
    <dbReference type="NCBI Taxonomy" id="468196"/>
    <lineage>
        <taxon>Eukaryota</taxon>
        <taxon>Metazoa</taxon>
        <taxon>Ecdysozoa</taxon>
        <taxon>Arthropoda</taxon>
        <taxon>Hexapoda</taxon>
        <taxon>Insecta</taxon>
        <taxon>Pterygota</taxon>
        <taxon>Neoptera</taxon>
        <taxon>Paraneoptera</taxon>
        <taxon>Psocodea</taxon>
        <taxon>Troctomorpha</taxon>
        <taxon>Phthiraptera</taxon>
        <taxon>Anoplura</taxon>
        <taxon>Polyplacidae</taxon>
        <taxon>Polyplax</taxon>
    </lineage>
</organism>
<dbReference type="EMBL" id="JAWJWF010000048">
    <property type="protein sequence ID" value="KAK6620102.1"/>
    <property type="molecule type" value="Genomic_DNA"/>
</dbReference>
<evidence type="ECO:0000313" key="3">
    <source>
        <dbReference type="Proteomes" id="UP001359485"/>
    </source>
</evidence>
<feature type="region of interest" description="Disordered" evidence="1">
    <location>
        <begin position="1"/>
        <end position="61"/>
    </location>
</feature>